<dbReference type="AlphaFoldDB" id="A0A9P0B7A1"/>
<protein>
    <submittedName>
        <fullName evidence="1">Uncharacterized protein</fullName>
    </submittedName>
</protein>
<organism evidence="1 2">
    <name type="scientific">Brassicogethes aeneus</name>
    <name type="common">Rape pollen beetle</name>
    <name type="synonym">Meligethes aeneus</name>
    <dbReference type="NCBI Taxonomy" id="1431903"/>
    <lineage>
        <taxon>Eukaryota</taxon>
        <taxon>Metazoa</taxon>
        <taxon>Ecdysozoa</taxon>
        <taxon>Arthropoda</taxon>
        <taxon>Hexapoda</taxon>
        <taxon>Insecta</taxon>
        <taxon>Pterygota</taxon>
        <taxon>Neoptera</taxon>
        <taxon>Endopterygota</taxon>
        <taxon>Coleoptera</taxon>
        <taxon>Polyphaga</taxon>
        <taxon>Cucujiformia</taxon>
        <taxon>Nitidulidae</taxon>
        <taxon>Meligethinae</taxon>
        <taxon>Brassicogethes</taxon>
    </lineage>
</organism>
<dbReference type="Proteomes" id="UP001154078">
    <property type="component" value="Chromosome 5"/>
</dbReference>
<proteinExistence type="predicted"/>
<evidence type="ECO:0000313" key="1">
    <source>
        <dbReference type="EMBL" id="CAH0556586.1"/>
    </source>
</evidence>
<reference evidence="1" key="1">
    <citation type="submission" date="2021-12" db="EMBL/GenBank/DDBJ databases">
        <authorList>
            <person name="King R."/>
        </authorList>
    </citation>
    <scope>NUCLEOTIDE SEQUENCE</scope>
</reference>
<sequence length="223" mass="26537">MCEYSTSTIPELTLQVKDYEQRNLLQEVRMPLTVSSSRFYIIGVNPYSNFAITVKLCKLNKEHEAFIFTETEFNELMHIIPDILNGKNNREEYDISNYFITILPFNKTLVKFTNKESGKYDIFQKLTLENLLRLRSFHIHLAEKYTDLRLSDTFNSILEDLVEVIHNNNVDNYYDTKMFTNFIETPPKYNNHLVYLELVNKFNYFVYTSIGSKLKACFNRYYN</sequence>
<name>A0A9P0B7A1_BRAAE</name>
<gene>
    <name evidence="1" type="ORF">MELIAE_LOCUS7490</name>
</gene>
<dbReference type="OrthoDB" id="6775183at2759"/>
<accession>A0A9P0B7A1</accession>
<evidence type="ECO:0000313" key="2">
    <source>
        <dbReference type="Proteomes" id="UP001154078"/>
    </source>
</evidence>
<dbReference type="EMBL" id="OV121136">
    <property type="protein sequence ID" value="CAH0556586.1"/>
    <property type="molecule type" value="Genomic_DNA"/>
</dbReference>
<keyword evidence="2" id="KW-1185">Reference proteome</keyword>